<dbReference type="InterPro" id="IPR029063">
    <property type="entry name" value="SAM-dependent_MTases_sf"/>
</dbReference>
<dbReference type="OrthoDB" id="9782855at2"/>
<dbReference type="Pfam" id="PF13489">
    <property type="entry name" value="Methyltransf_23"/>
    <property type="match status" value="1"/>
</dbReference>
<dbReference type="Gene3D" id="3.40.50.150">
    <property type="entry name" value="Vaccinia Virus protein VP39"/>
    <property type="match status" value="1"/>
</dbReference>
<keyword evidence="1" id="KW-0808">Transferase</keyword>
<sequence length="266" mass="30067">MPLSSSAVTTPSSLEWTNFTRVPIENSMFCNFGNETAFKNYRSKVSLAGGMAKRLANLRWRAAQAAEILWWRQYLKRKPPEAYLAQKKAYWERLLSEQGMGAPEGAEVLDAGCGPAGVFMVLGGAKVTALDPLLDRYAALPHFAEADYPGVAFRQQALEALNEEARYDLIYCLNAINHVKSLDRSLASLYRSLKPGGTCWLSTDAHHFPWLQPVFAALPGDILHPHQFTQEQYLRRLLRAGFAIKGQRLLKRDGLFDYWLFELVKR</sequence>
<dbReference type="EMBL" id="VOOR01000024">
    <property type="protein sequence ID" value="TXB62767.1"/>
    <property type="molecule type" value="Genomic_DNA"/>
</dbReference>
<dbReference type="GO" id="GO:0032259">
    <property type="term" value="P:methylation"/>
    <property type="evidence" value="ECO:0007669"/>
    <property type="project" value="UniProtKB-KW"/>
</dbReference>
<evidence type="ECO:0000313" key="1">
    <source>
        <dbReference type="EMBL" id="TXB62767.1"/>
    </source>
</evidence>
<keyword evidence="1" id="KW-0489">Methyltransferase</keyword>
<dbReference type="AlphaFoldDB" id="A0A5C6RKK6"/>
<name>A0A5C6RKK6_9BACT</name>
<proteinExistence type="predicted"/>
<evidence type="ECO:0000313" key="2">
    <source>
        <dbReference type="Proteomes" id="UP000321580"/>
    </source>
</evidence>
<dbReference type="PANTHER" id="PTHR43464">
    <property type="entry name" value="METHYLTRANSFERASE"/>
    <property type="match status" value="1"/>
</dbReference>
<dbReference type="GO" id="GO:0008168">
    <property type="term" value="F:methyltransferase activity"/>
    <property type="evidence" value="ECO:0007669"/>
    <property type="project" value="UniProtKB-KW"/>
</dbReference>
<organism evidence="1 2">
    <name type="scientific">Phaeodactylibacter luteus</name>
    <dbReference type="NCBI Taxonomy" id="1564516"/>
    <lineage>
        <taxon>Bacteria</taxon>
        <taxon>Pseudomonadati</taxon>
        <taxon>Bacteroidota</taxon>
        <taxon>Saprospiria</taxon>
        <taxon>Saprospirales</taxon>
        <taxon>Haliscomenobacteraceae</taxon>
        <taxon>Phaeodactylibacter</taxon>
    </lineage>
</organism>
<gene>
    <name evidence="1" type="ORF">FRY97_12455</name>
</gene>
<reference evidence="1 2" key="1">
    <citation type="submission" date="2019-08" db="EMBL/GenBank/DDBJ databases">
        <title>Genome of Phaeodactylibacter luteus.</title>
        <authorList>
            <person name="Bowman J.P."/>
        </authorList>
    </citation>
    <scope>NUCLEOTIDE SEQUENCE [LARGE SCALE GENOMIC DNA]</scope>
    <source>
        <strain evidence="1 2">KCTC 42180</strain>
    </source>
</reference>
<dbReference type="CDD" id="cd02440">
    <property type="entry name" value="AdoMet_MTases"/>
    <property type="match status" value="1"/>
</dbReference>
<dbReference type="SUPFAM" id="SSF53335">
    <property type="entry name" value="S-adenosyl-L-methionine-dependent methyltransferases"/>
    <property type="match status" value="1"/>
</dbReference>
<keyword evidence="2" id="KW-1185">Reference proteome</keyword>
<comment type="caution">
    <text evidence="1">The sequence shown here is derived from an EMBL/GenBank/DDBJ whole genome shotgun (WGS) entry which is preliminary data.</text>
</comment>
<dbReference type="Proteomes" id="UP000321580">
    <property type="component" value="Unassembled WGS sequence"/>
</dbReference>
<accession>A0A5C6RKK6</accession>
<protein>
    <submittedName>
        <fullName evidence="1">Methyltransferase domain-containing protein</fullName>
    </submittedName>
</protein>